<proteinExistence type="predicted"/>
<evidence type="ECO:0000313" key="2">
    <source>
        <dbReference type="EMBL" id="MFA9460954.1"/>
    </source>
</evidence>
<dbReference type="Pfam" id="PF11959">
    <property type="entry name" value="DUF3473"/>
    <property type="match status" value="1"/>
</dbReference>
<comment type="caution">
    <text evidence="2">The sequence shown here is derived from an EMBL/GenBank/DDBJ whole genome shotgun (WGS) entry which is preliminary data.</text>
</comment>
<dbReference type="Gene3D" id="3.20.20.370">
    <property type="entry name" value="Glycoside hydrolase/deacetylase"/>
    <property type="match status" value="1"/>
</dbReference>
<accession>A0ABV4TV12</accession>
<dbReference type="InterPro" id="IPR011330">
    <property type="entry name" value="Glyco_hydro/deAcase_b/a-brl"/>
</dbReference>
<dbReference type="InterPro" id="IPR014344">
    <property type="entry name" value="XrtA_polysacc_deacetyl"/>
</dbReference>
<keyword evidence="3" id="KW-1185">Reference proteome</keyword>
<gene>
    <name evidence="2" type="ORF">ACERLL_08965</name>
</gene>
<dbReference type="NCBIfam" id="TIGR03006">
    <property type="entry name" value="pepcterm_polyde"/>
    <property type="match status" value="1"/>
</dbReference>
<dbReference type="CDD" id="cd10941">
    <property type="entry name" value="CE4_PuuE_HpPgdA_like_2"/>
    <property type="match status" value="1"/>
</dbReference>
<evidence type="ECO:0000259" key="1">
    <source>
        <dbReference type="PROSITE" id="PS51677"/>
    </source>
</evidence>
<dbReference type="InterPro" id="IPR045235">
    <property type="entry name" value="PuuE_HpPgdA-like"/>
</dbReference>
<dbReference type="PANTHER" id="PTHR47561">
    <property type="entry name" value="POLYSACCHARIDE DEACETYLASE FAMILY PROTEIN (AFU_ORTHOLOGUE AFUA_6G05030)"/>
    <property type="match status" value="1"/>
</dbReference>
<dbReference type="InterPro" id="IPR002509">
    <property type="entry name" value="NODB_dom"/>
</dbReference>
<evidence type="ECO:0000313" key="3">
    <source>
        <dbReference type="Proteomes" id="UP001575181"/>
    </source>
</evidence>
<protein>
    <submittedName>
        <fullName evidence="2">XrtA system polysaccharide deacetylase</fullName>
    </submittedName>
</protein>
<dbReference type="PANTHER" id="PTHR47561:SF1">
    <property type="entry name" value="POLYSACCHARIDE DEACETYLASE FAMILY PROTEIN (AFU_ORTHOLOGUE AFUA_6G05030)"/>
    <property type="match status" value="1"/>
</dbReference>
<organism evidence="2 3">
    <name type="scientific">Thiohalorhabdus methylotrophus</name>
    <dbReference type="NCBI Taxonomy" id="3242694"/>
    <lineage>
        <taxon>Bacteria</taxon>
        <taxon>Pseudomonadati</taxon>
        <taxon>Pseudomonadota</taxon>
        <taxon>Gammaproteobacteria</taxon>
        <taxon>Thiohalorhabdales</taxon>
        <taxon>Thiohalorhabdaceae</taxon>
        <taxon>Thiohalorhabdus</taxon>
    </lineage>
</organism>
<dbReference type="Pfam" id="PF01522">
    <property type="entry name" value="Polysacc_deac_1"/>
    <property type="match status" value="1"/>
</dbReference>
<feature type="domain" description="NodB homology" evidence="1">
    <location>
        <begin position="30"/>
        <end position="285"/>
    </location>
</feature>
<dbReference type="PROSITE" id="PS51677">
    <property type="entry name" value="NODB"/>
    <property type="match status" value="1"/>
</dbReference>
<dbReference type="SUPFAM" id="SSF88713">
    <property type="entry name" value="Glycoside hydrolase/deacetylase"/>
    <property type="match status" value="1"/>
</dbReference>
<name>A0ABV4TV12_9GAMM</name>
<sequence>MESDPVISNALTVDVEDYFQVSAFEGHIRREDWDRLPHRVERNTDRILQLFADKGARATFFVLGWVAERYPDLVRRVADNGHEVASHGYSHIRVTDHAPEAFRADVRTTRRLLEEVSGQPVKGYRAASFSIGRDNAWAFDVLQEEGYRYSSSVNPIRHDLYGMPDAPRFAFTANAQGLIEVPISTVPLAGRNNPCGGGGFFRLLPYPYFRWGMRRINHMEGQPGVFYFHPWEIDPDQPRQRGIGWRTRFRHYVNLHRTEDRLKRLLGDFRWDRMDRIFLGEEEHA</sequence>
<dbReference type="InterPro" id="IPR022560">
    <property type="entry name" value="DUF3473"/>
</dbReference>
<reference evidence="2 3" key="1">
    <citation type="submission" date="2024-08" db="EMBL/GenBank/DDBJ databases">
        <title>Whole-genome sequencing of halo(alkali)philic microorganisms from hypersaline lakes.</title>
        <authorList>
            <person name="Sorokin D.Y."/>
            <person name="Merkel A.Y."/>
            <person name="Messina E."/>
            <person name="Yakimov M."/>
        </authorList>
    </citation>
    <scope>NUCLEOTIDE SEQUENCE [LARGE SCALE GENOMIC DNA]</scope>
    <source>
        <strain evidence="2 3">Cl-TMA</strain>
    </source>
</reference>
<dbReference type="RefSeq" id="WP_373655735.1">
    <property type="nucleotide sequence ID" value="NZ_JBGUAW010000005.1"/>
</dbReference>
<dbReference type="EMBL" id="JBGUAW010000005">
    <property type="protein sequence ID" value="MFA9460954.1"/>
    <property type="molecule type" value="Genomic_DNA"/>
</dbReference>
<dbReference type="Proteomes" id="UP001575181">
    <property type="component" value="Unassembled WGS sequence"/>
</dbReference>